<dbReference type="GO" id="GO:0009116">
    <property type="term" value="P:nucleoside metabolic process"/>
    <property type="evidence" value="ECO:0007669"/>
    <property type="project" value="InterPro"/>
</dbReference>
<dbReference type="GO" id="GO:0005829">
    <property type="term" value="C:cytosol"/>
    <property type="evidence" value="ECO:0007669"/>
    <property type="project" value="TreeGrafter"/>
</dbReference>
<evidence type="ECO:0000313" key="4">
    <source>
        <dbReference type="Proteomes" id="UP000003751"/>
    </source>
</evidence>
<sequence>MPIPKYGDKYDAPALFSPEEAVGAHGGALPEMPKAVILGFEDELFEAVDERATESVNYVRNQTVRLLSEEVGFIGDFGIGPTVTAIVAENAIAAGAEVVCVLCGCAGLQTDVPLSDAILPTRAVRDDGISQHYLPPEETVTSTPAVTDHLESALSDTGIGTHRGPTWSMGAMYRETEPEIEHYANEGVLSLGMAEAALLAVAEYRGVDAGVVHQIGDYLTADDWVPNSDERSSLPSMLGPTVAALRTYVS</sequence>
<dbReference type="InterPro" id="IPR035994">
    <property type="entry name" value="Nucleoside_phosphorylase_sf"/>
</dbReference>
<dbReference type="STRING" id="797209.GCA_000376445_02214"/>
<dbReference type="OrthoDB" id="372302at2157"/>
<evidence type="ECO:0000313" key="5">
    <source>
        <dbReference type="Proteomes" id="UP000184203"/>
    </source>
</evidence>
<dbReference type="AlphaFoldDB" id="E7QXN5"/>
<dbReference type="SUPFAM" id="SSF53167">
    <property type="entry name" value="Purine and uridine phosphorylases"/>
    <property type="match status" value="1"/>
</dbReference>
<organism evidence="2 4">
    <name type="scientific">Haladaptatus paucihalophilus DX253</name>
    <dbReference type="NCBI Taxonomy" id="797209"/>
    <lineage>
        <taxon>Archaea</taxon>
        <taxon>Methanobacteriati</taxon>
        <taxon>Methanobacteriota</taxon>
        <taxon>Stenosarchaea group</taxon>
        <taxon>Halobacteria</taxon>
        <taxon>Halobacteriales</taxon>
        <taxon>Haladaptataceae</taxon>
        <taxon>Haladaptatus</taxon>
    </lineage>
</organism>
<dbReference type="RefSeq" id="WP_007982141.1">
    <property type="nucleotide sequence ID" value="NZ_AEMG01000022.1"/>
</dbReference>
<reference evidence="5" key="2">
    <citation type="submission" date="2016-11" db="EMBL/GenBank/DDBJ databases">
        <authorList>
            <person name="Varghese N."/>
            <person name="Submissions S."/>
        </authorList>
    </citation>
    <scope>NUCLEOTIDE SEQUENCE [LARGE SCALE GENOMIC DNA]</scope>
    <source>
        <strain evidence="5">DX253</strain>
    </source>
</reference>
<name>E7QXN5_HALPU</name>
<dbReference type="EMBL" id="AEMG01000022">
    <property type="protein sequence ID" value="EFW90586.1"/>
    <property type="molecule type" value="Genomic_DNA"/>
</dbReference>
<gene>
    <name evidence="3" type="ORF">SAMN05444342_4182</name>
    <name evidence="2" type="ORF">ZOD2009_17870</name>
</gene>
<evidence type="ECO:0000313" key="3">
    <source>
        <dbReference type="EMBL" id="SHL57861.1"/>
    </source>
</evidence>
<dbReference type="Gene3D" id="3.40.50.1580">
    <property type="entry name" value="Nucleoside phosphorylase domain"/>
    <property type="match status" value="1"/>
</dbReference>
<dbReference type="Pfam" id="PF01048">
    <property type="entry name" value="PNP_UDP_1"/>
    <property type="match status" value="1"/>
</dbReference>
<proteinExistence type="predicted"/>
<dbReference type="PANTHER" id="PTHR43691:SF11">
    <property type="entry name" value="FI09636P-RELATED"/>
    <property type="match status" value="1"/>
</dbReference>
<reference evidence="3" key="3">
    <citation type="submission" date="2016-11" db="EMBL/GenBank/DDBJ databases">
        <authorList>
            <person name="Jaros S."/>
            <person name="Januszkiewicz K."/>
            <person name="Wedrychowicz H."/>
        </authorList>
    </citation>
    <scope>NUCLEOTIDE SEQUENCE [LARGE SCALE GENOMIC DNA]</scope>
    <source>
        <strain evidence="3">DX253</strain>
    </source>
</reference>
<dbReference type="Proteomes" id="UP000184203">
    <property type="component" value="Unassembled WGS sequence"/>
</dbReference>
<protein>
    <submittedName>
        <fullName evidence="2">Purine or other phosphorylase family 1</fullName>
    </submittedName>
    <submittedName>
        <fullName evidence="3">Uridine phosphorylase</fullName>
    </submittedName>
</protein>
<keyword evidence="5" id="KW-1185">Reference proteome</keyword>
<feature type="domain" description="Nucleoside phosphorylase" evidence="1">
    <location>
        <begin position="35"/>
        <end position="221"/>
    </location>
</feature>
<dbReference type="InterPro" id="IPR000845">
    <property type="entry name" value="Nucleoside_phosphorylase_d"/>
</dbReference>
<dbReference type="PATRIC" id="fig|797209.4.peg.3500"/>
<dbReference type="EMBL" id="FRAN01000008">
    <property type="protein sequence ID" value="SHL57861.1"/>
    <property type="molecule type" value="Genomic_DNA"/>
</dbReference>
<dbReference type="GO" id="GO:0003824">
    <property type="term" value="F:catalytic activity"/>
    <property type="evidence" value="ECO:0007669"/>
    <property type="project" value="InterPro"/>
</dbReference>
<dbReference type="Proteomes" id="UP000003751">
    <property type="component" value="Unassembled WGS sequence"/>
</dbReference>
<dbReference type="eggNOG" id="arCOG01324">
    <property type="taxonomic scope" value="Archaea"/>
</dbReference>
<evidence type="ECO:0000313" key="2">
    <source>
        <dbReference type="EMBL" id="EFW90586.1"/>
    </source>
</evidence>
<evidence type="ECO:0000259" key="1">
    <source>
        <dbReference type="Pfam" id="PF01048"/>
    </source>
</evidence>
<dbReference type="PANTHER" id="PTHR43691">
    <property type="entry name" value="URIDINE PHOSPHORYLASE"/>
    <property type="match status" value="1"/>
</dbReference>
<reference evidence="2 4" key="1">
    <citation type="journal article" date="2014" name="ISME J.">
        <title>Trehalose/2-sulfotrehalose biosynthesis and glycine-betaine uptake are widely spread mechanisms for osmoadaptation in the Halobacteriales.</title>
        <authorList>
            <person name="Youssef N.H."/>
            <person name="Savage-Ashlock K.N."/>
            <person name="McCully A.L."/>
            <person name="Luedtke B."/>
            <person name="Shaw E.I."/>
            <person name="Hoff W.D."/>
            <person name="Elshahed M.S."/>
        </authorList>
    </citation>
    <scope>NUCLEOTIDE SEQUENCE [LARGE SCALE GENOMIC DNA]</scope>
    <source>
        <strain evidence="2 4">DX253</strain>
    </source>
</reference>
<accession>E7QXN5</accession>